<evidence type="ECO:0008006" key="4">
    <source>
        <dbReference type="Google" id="ProtNLM"/>
    </source>
</evidence>
<feature type="compositionally biased region" description="Polar residues" evidence="1">
    <location>
        <begin position="1"/>
        <end position="14"/>
    </location>
</feature>
<protein>
    <recommendedName>
        <fullName evidence="4">Lsr2 protein</fullName>
    </recommendedName>
</protein>
<dbReference type="EMBL" id="JBFAKC010000026">
    <property type="protein sequence ID" value="MEV0712751.1"/>
    <property type="molecule type" value="Genomic_DNA"/>
</dbReference>
<comment type="caution">
    <text evidence="2">The sequence shown here is derived from an EMBL/GenBank/DDBJ whole genome shotgun (WGS) entry which is preliminary data.</text>
</comment>
<dbReference type="Proteomes" id="UP001551695">
    <property type="component" value="Unassembled WGS sequence"/>
</dbReference>
<reference evidence="2 3" key="1">
    <citation type="submission" date="2024-06" db="EMBL/GenBank/DDBJ databases">
        <title>The Natural Products Discovery Center: Release of the First 8490 Sequenced Strains for Exploring Actinobacteria Biosynthetic Diversity.</title>
        <authorList>
            <person name="Kalkreuter E."/>
            <person name="Kautsar S.A."/>
            <person name="Yang D."/>
            <person name="Bader C.D."/>
            <person name="Teijaro C.N."/>
            <person name="Fluegel L."/>
            <person name="Davis C.M."/>
            <person name="Simpson J.R."/>
            <person name="Lauterbach L."/>
            <person name="Steele A.D."/>
            <person name="Gui C."/>
            <person name="Meng S."/>
            <person name="Li G."/>
            <person name="Viehrig K."/>
            <person name="Ye F."/>
            <person name="Su P."/>
            <person name="Kiefer A.F."/>
            <person name="Nichols A."/>
            <person name="Cepeda A.J."/>
            <person name="Yan W."/>
            <person name="Fan B."/>
            <person name="Jiang Y."/>
            <person name="Adhikari A."/>
            <person name="Zheng C.-J."/>
            <person name="Schuster L."/>
            <person name="Cowan T.M."/>
            <person name="Smanski M.J."/>
            <person name="Chevrette M.G."/>
            <person name="De Carvalho L.P.S."/>
            <person name="Shen B."/>
        </authorList>
    </citation>
    <scope>NUCLEOTIDE SEQUENCE [LARGE SCALE GENOMIC DNA]</scope>
    <source>
        <strain evidence="2 3">NPDC050403</strain>
    </source>
</reference>
<feature type="region of interest" description="Disordered" evidence="1">
    <location>
        <begin position="1"/>
        <end position="83"/>
    </location>
</feature>
<sequence>MNASTPGINVPSTKPKTRAERRAEAERIRAEQEAAETVSTPEPAPTAVESAPEQSTPPTASAAVPTDPPRKEETVPAPRTPTVQLPIKARPTKRPFATQIQASTLGRLEWVRRRGGVITDTVDAAINAYLDAAGVPPAEENGDVTE</sequence>
<proteinExistence type="predicted"/>
<gene>
    <name evidence="2" type="ORF">AB0I48_34880</name>
</gene>
<feature type="compositionally biased region" description="Basic and acidic residues" evidence="1">
    <location>
        <begin position="17"/>
        <end position="32"/>
    </location>
</feature>
<keyword evidence="3" id="KW-1185">Reference proteome</keyword>
<name>A0ABV3G504_9NOCA</name>
<dbReference type="RefSeq" id="WP_357790013.1">
    <property type="nucleotide sequence ID" value="NZ_JBFAKC010000026.1"/>
</dbReference>
<evidence type="ECO:0000256" key="1">
    <source>
        <dbReference type="SAM" id="MobiDB-lite"/>
    </source>
</evidence>
<evidence type="ECO:0000313" key="2">
    <source>
        <dbReference type="EMBL" id="MEV0712751.1"/>
    </source>
</evidence>
<accession>A0ABV3G504</accession>
<organism evidence="2 3">
    <name type="scientific">Nocardia aurea</name>
    <dbReference type="NCBI Taxonomy" id="2144174"/>
    <lineage>
        <taxon>Bacteria</taxon>
        <taxon>Bacillati</taxon>
        <taxon>Actinomycetota</taxon>
        <taxon>Actinomycetes</taxon>
        <taxon>Mycobacteriales</taxon>
        <taxon>Nocardiaceae</taxon>
        <taxon>Nocardia</taxon>
    </lineage>
</organism>
<evidence type="ECO:0000313" key="3">
    <source>
        <dbReference type="Proteomes" id="UP001551695"/>
    </source>
</evidence>